<dbReference type="Proteomes" id="UP000030669">
    <property type="component" value="Unassembled WGS sequence"/>
</dbReference>
<dbReference type="HOGENOM" id="CLU_034572_0_0_1"/>
<dbReference type="GeneID" id="19306308"/>
<dbReference type="OMA" id="IWDVEIP"/>
<sequence length="415" mass="44792">MSTYESLRAAGTSVVCLSPWGDSSFIVLPCIRFRDLAVETVTAATGGTAAIATPIMGPLSDVVTDSVADSILVEVGLNAGFQLGTKAADDLVFGETTDMLIPVHSTRLETTSVKELTITLKYKHTVVDANLGFFRSSVHADTSLFASVKDYLAVEKGWFSPYLFASARRPVIPRVMKPDVLFCHGPFLPGDYRVGQTLLEESVSAISFSAAPSSEPEAASQSQPNSFASKLHLSNPLKRSHTPPPPAEPTEPAPVQEQLAPVPRRLVILIVGLKPHRKLWTTSQRPDESVIRYQLLNGCPAVVVPARLGAPLVSWDTMTLEHLWQVPLPSDEDAKSLGDAGGEFKGVVNVLFEYLDLCVDWGRVVLPKGRSGYAKDAVRDALSLVVAAGIRSGESKEVRKQVDKARSGVAIWRIP</sequence>
<dbReference type="EMBL" id="KB469305">
    <property type="protein sequence ID" value="EPQ53449.1"/>
    <property type="molecule type" value="Genomic_DNA"/>
</dbReference>
<dbReference type="AlphaFoldDB" id="S7RLA7"/>
<accession>S7RLA7</accession>
<feature type="compositionally biased region" description="Pro residues" evidence="1">
    <location>
        <begin position="242"/>
        <end position="252"/>
    </location>
</feature>
<keyword evidence="3" id="KW-1185">Reference proteome</keyword>
<proteinExistence type="predicted"/>
<evidence type="ECO:0000313" key="3">
    <source>
        <dbReference type="Proteomes" id="UP000030669"/>
    </source>
</evidence>
<dbReference type="KEGG" id="gtr:GLOTRDRAFT_44832"/>
<reference evidence="2 3" key="1">
    <citation type="journal article" date="2012" name="Science">
        <title>The Paleozoic origin of enzymatic lignin decomposition reconstructed from 31 fungal genomes.</title>
        <authorList>
            <person name="Floudas D."/>
            <person name="Binder M."/>
            <person name="Riley R."/>
            <person name="Barry K."/>
            <person name="Blanchette R.A."/>
            <person name="Henrissat B."/>
            <person name="Martinez A.T."/>
            <person name="Otillar R."/>
            <person name="Spatafora J.W."/>
            <person name="Yadav J.S."/>
            <person name="Aerts A."/>
            <person name="Benoit I."/>
            <person name="Boyd A."/>
            <person name="Carlson A."/>
            <person name="Copeland A."/>
            <person name="Coutinho P.M."/>
            <person name="de Vries R.P."/>
            <person name="Ferreira P."/>
            <person name="Findley K."/>
            <person name="Foster B."/>
            <person name="Gaskell J."/>
            <person name="Glotzer D."/>
            <person name="Gorecki P."/>
            <person name="Heitman J."/>
            <person name="Hesse C."/>
            <person name="Hori C."/>
            <person name="Igarashi K."/>
            <person name="Jurgens J.A."/>
            <person name="Kallen N."/>
            <person name="Kersten P."/>
            <person name="Kohler A."/>
            <person name="Kuees U."/>
            <person name="Kumar T.K.A."/>
            <person name="Kuo A."/>
            <person name="LaButti K."/>
            <person name="Larrondo L.F."/>
            <person name="Lindquist E."/>
            <person name="Ling A."/>
            <person name="Lombard V."/>
            <person name="Lucas S."/>
            <person name="Lundell T."/>
            <person name="Martin R."/>
            <person name="McLaughlin D.J."/>
            <person name="Morgenstern I."/>
            <person name="Morin E."/>
            <person name="Murat C."/>
            <person name="Nagy L.G."/>
            <person name="Nolan M."/>
            <person name="Ohm R.A."/>
            <person name="Patyshakuliyeva A."/>
            <person name="Rokas A."/>
            <person name="Ruiz-Duenas F.J."/>
            <person name="Sabat G."/>
            <person name="Salamov A."/>
            <person name="Samejima M."/>
            <person name="Schmutz J."/>
            <person name="Slot J.C."/>
            <person name="St John F."/>
            <person name="Stenlid J."/>
            <person name="Sun H."/>
            <person name="Sun S."/>
            <person name="Syed K."/>
            <person name="Tsang A."/>
            <person name="Wiebenga A."/>
            <person name="Young D."/>
            <person name="Pisabarro A."/>
            <person name="Eastwood D.C."/>
            <person name="Martin F."/>
            <person name="Cullen D."/>
            <person name="Grigoriev I.V."/>
            <person name="Hibbett D.S."/>
        </authorList>
    </citation>
    <scope>NUCLEOTIDE SEQUENCE [LARGE SCALE GENOMIC DNA]</scope>
    <source>
        <strain evidence="2 3">ATCC 11539</strain>
    </source>
</reference>
<organism evidence="2 3">
    <name type="scientific">Gloeophyllum trabeum (strain ATCC 11539 / FP-39264 / Madison 617)</name>
    <name type="common">Brown rot fungus</name>
    <dbReference type="NCBI Taxonomy" id="670483"/>
    <lineage>
        <taxon>Eukaryota</taxon>
        <taxon>Fungi</taxon>
        <taxon>Dikarya</taxon>
        <taxon>Basidiomycota</taxon>
        <taxon>Agaricomycotina</taxon>
        <taxon>Agaricomycetes</taxon>
        <taxon>Gloeophyllales</taxon>
        <taxon>Gloeophyllaceae</taxon>
        <taxon>Gloeophyllum</taxon>
    </lineage>
</organism>
<dbReference type="RefSeq" id="XP_007867712.1">
    <property type="nucleotide sequence ID" value="XM_007869521.1"/>
</dbReference>
<dbReference type="STRING" id="670483.S7RLA7"/>
<feature type="region of interest" description="Disordered" evidence="1">
    <location>
        <begin position="235"/>
        <end position="257"/>
    </location>
</feature>
<protein>
    <submittedName>
        <fullName evidence="2">Uncharacterized protein</fullName>
    </submittedName>
</protein>
<name>S7RLA7_GLOTA</name>
<dbReference type="eggNOG" id="ENOG502S3RR">
    <property type="taxonomic scope" value="Eukaryota"/>
</dbReference>
<evidence type="ECO:0000313" key="2">
    <source>
        <dbReference type="EMBL" id="EPQ53449.1"/>
    </source>
</evidence>
<gene>
    <name evidence="2" type="ORF">GLOTRDRAFT_44832</name>
</gene>
<dbReference type="OrthoDB" id="3351042at2759"/>
<evidence type="ECO:0000256" key="1">
    <source>
        <dbReference type="SAM" id="MobiDB-lite"/>
    </source>
</evidence>